<evidence type="ECO:0000256" key="2">
    <source>
        <dbReference type="ARBA" id="ARBA00022722"/>
    </source>
</evidence>
<dbReference type="STRING" id="926566.Terro_3421"/>
<evidence type="ECO:0000313" key="4">
    <source>
        <dbReference type="EMBL" id="AFL89636.1"/>
    </source>
</evidence>
<dbReference type="AlphaFoldDB" id="I3ZK68"/>
<evidence type="ECO:0000313" key="5">
    <source>
        <dbReference type="Proteomes" id="UP000006056"/>
    </source>
</evidence>
<dbReference type="InterPro" id="IPR008201">
    <property type="entry name" value="HepT-like"/>
</dbReference>
<dbReference type="Pfam" id="PF01934">
    <property type="entry name" value="HepT-like"/>
    <property type="match status" value="1"/>
</dbReference>
<evidence type="ECO:0000256" key="3">
    <source>
        <dbReference type="ARBA" id="ARBA00022801"/>
    </source>
</evidence>
<reference evidence="4 5" key="1">
    <citation type="submission" date="2012-06" db="EMBL/GenBank/DDBJ databases">
        <title>Complete genome of Terriglobus roseus DSM 18391.</title>
        <authorList>
            <consortium name="US DOE Joint Genome Institute (JGI-PGF)"/>
            <person name="Lucas S."/>
            <person name="Copeland A."/>
            <person name="Lapidus A."/>
            <person name="Glavina del Rio T."/>
            <person name="Dalin E."/>
            <person name="Tice H."/>
            <person name="Bruce D."/>
            <person name="Goodwin L."/>
            <person name="Pitluck S."/>
            <person name="Peters L."/>
            <person name="Mikhailova N."/>
            <person name="Munk A.C.C."/>
            <person name="Kyrpides N."/>
            <person name="Mavromatis K."/>
            <person name="Ivanova N."/>
            <person name="Brettin T."/>
            <person name="Detter J.C."/>
            <person name="Han C."/>
            <person name="Larimer F."/>
            <person name="Land M."/>
            <person name="Hauser L."/>
            <person name="Markowitz V."/>
            <person name="Cheng J.-F."/>
            <person name="Hugenholtz P."/>
            <person name="Woyke T."/>
            <person name="Wu D."/>
            <person name="Brambilla E."/>
            <person name="Klenk H.-P."/>
            <person name="Eisen J.A."/>
        </authorList>
    </citation>
    <scope>NUCLEOTIDE SEQUENCE [LARGE SCALE GENOMIC DNA]</scope>
    <source>
        <strain evidence="5">DSM 18391 / NRRL B-41598 / KBS 63</strain>
    </source>
</reference>
<protein>
    <recommendedName>
        <fullName evidence="6">DUF86 domain-containing protein</fullName>
    </recommendedName>
</protein>
<dbReference type="eggNOG" id="COG2361">
    <property type="taxonomic scope" value="Bacteria"/>
</dbReference>
<evidence type="ECO:0008006" key="6">
    <source>
        <dbReference type="Google" id="ProtNLM"/>
    </source>
</evidence>
<dbReference type="GO" id="GO:0004540">
    <property type="term" value="F:RNA nuclease activity"/>
    <property type="evidence" value="ECO:0007669"/>
    <property type="project" value="InterPro"/>
</dbReference>
<organism evidence="4 5">
    <name type="scientific">Terriglobus roseus (strain DSM 18391 / NRRL B-41598 / KBS 63)</name>
    <dbReference type="NCBI Taxonomy" id="926566"/>
    <lineage>
        <taxon>Bacteria</taxon>
        <taxon>Pseudomonadati</taxon>
        <taxon>Acidobacteriota</taxon>
        <taxon>Terriglobia</taxon>
        <taxon>Terriglobales</taxon>
        <taxon>Acidobacteriaceae</taxon>
        <taxon>Terriglobus</taxon>
    </lineage>
</organism>
<keyword evidence="2" id="KW-0540">Nuclease</keyword>
<dbReference type="GO" id="GO:0016787">
    <property type="term" value="F:hydrolase activity"/>
    <property type="evidence" value="ECO:0007669"/>
    <property type="project" value="UniProtKB-KW"/>
</dbReference>
<accession>I3ZK68</accession>
<sequence>MPQRDPQEWLHDIVRYGNLVQALVQDGGLDALRASDERLLAIERGLQIVTEAFTQALKQDPNLAWRITDSAKIIAFRHLLTHHYYKTSLFLLWDIATVNLPVLAQQISMLLEPQAFGEERASE</sequence>
<dbReference type="KEGG" id="trs:Terro_3421"/>
<dbReference type="RefSeq" id="WP_014786897.1">
    <property type="nucleotide sequence ID" value="NC_018014.1"/>
</dbReference>
<name>I3ZK68_TERRK</name>
<evidence type="ECO:0000256" key="1">
    <source>
        <dbReference type="ARBA" id="ARBA00022649"/>
    </source>
</evidence>
<keyword evidence="1" id="KW-1277">Toxin-antitoxin system</keyword>
<proteinExistence type="predicted"/>
<keyword evidence="5" id="KW-1185">Reference proteome</keyword>
<gene>
    <name evidence="4" type="ordered locus">Terro_3421</name>
</gene>
<keyword evidence="3" id="KW-0378">Hydrolase</keyword>
<dbReference type="EMBL" id="CP003379">
    <property type="protein sequence ID" value="AFL89636.1"/>
    <property type="molecule type" value="Genomic_DNA"/>
</dbReference>
<dbReference type="HOGENOM" id="CLU_142825_3_2_0"/>
<dbReference type="Proteomes" id="UP000006056">
    <property type="component" value="Chromosome"/>
</dbReference>
<dbReference type="OrthoDB" id="9810538at2"/>
<dbReference type="GO" id="GO:0110001">
    <property type="term" value="C:toxin-antitoxin complex"/>
    <property type="evidence" value="ECO:0007669"/>
    <property type="project" value="InterPro"/>
</dbReference>